<comment type="caution">
    <text evidence="7">The sequence shown here is derived from an EMBL/GenBank/DDBJ whole genome shotgun (WGS) entry which is preliminary data.</text>
</comment>
<dbReference type="PANTHER" id="PTHR11452">
    <property type="entry name" value="ALPHA-GALACTOSIDASE/ALPHA-N-ACETYLGALACTOSAMINIDASE"/>
    <property type="match status" value="1"/>
</dbReference>
<evidence type="ECO:0000313" key="8">
    <source>
        <dbReference type="Proteomes" id="UP000535838"/>
    </source>
</evidence>
<evidence type="ECO:0000259" key="6">
    <source>
        <dbReference type="Pfam" id="PF17801"/>
    </source>
</evidence>
<comment type="catalytic activity">
    <reaction evidence="5">
        <text>Hydrolysis of terminal, non-reducing alpha-D-galactose residues in alpha-D-galactosides, including galactose oligosaccharides, galactomannans and galactolipids.</text>
        <dbReference type="EC" id="3.2.1.22"/>
    </reaction>
</comment>
<proteinExistence type="inferred from homology"/>
<reference evidence="7 8" key="1">
    <citation type="submission" date="2020-08" db="EMBL/GenBank/DDBJ databases">
        <title>Cohnella phylogeny.</title>
        <authorList>
            <person name="Dunlap C."/>
        </authorList>
    </citation>
    <scope>NUCLEOTIDE SEQUENCE [LARGE SCALE GENOMIC DNA]</scope>
    <source>
        <strain evidence="7 8">DSM 25241</strain>
    </source>
</reference>
<protein>
    <recommendedName>
        <fullName evidence="5">Alpha-galactosidase</fullName>
        <ecNumber evidence="5">3.2.1.22</ecNumber>
    </recommendedName>
    <alternativeName>
        <fullName evidence="5">Melibiase</fullName>
    </alternativeName>
</protein>
<evidence type="ECO:0000256" key="1">
    <source>
        <dbReference type="ARBA" id="ARBA00009743"/>
    </source>
</evidence>
<dbReference type="GO" id="GO:0004557">
    <property type="term" value="F:alpha-galactosidase activity"/>
    <property type="evidence" value="ECO:0007669"/>
    <property type="project" value="UniProtKB-EC"/>
</dbReference>
<dbReference type="SUPFAM" id="SSF51011">
    <property type="entry name" value="Glycosyl hydrolase domain"/>
    <property type="match status" value="1"/>
</dbReference>
<dbReference type="Pfam" id="PF16499">
    <property type="entry name" value="Melibiase_2"/>
    <property type="match status" value="1"/>
</dbReference>
<dbReference type="Pfam" id="PF17801">
    <property type="entry name" value="Melibiase_C"/>
    <property type="match status" value="1"/>
</dbReference>
<dbReference type="InterPro" id="IPR041233">
    <property type="entry name" value="Melibiase_C"/>
</dbReference>
<dbReference type="Gene3D" id="3.20.20.70">
    <property type="entry name" value="Aldolase class I"/>
    <property type="match status" value="1"/>
</dbReference>
<name>A0A841SUF5_9BACL</name>
<keyword evidence="3 5" id="KW-0378">Hydrolase</keyword>
<keyword evidence="5" id="KW-1015">Disulfide bond</keyword>
<gene>
    <name evidence="7" type="ORF">H7B67_12295</name>
</gene>
<evidence type="ECO:0000256" key="2">
    <source>
        <dbReference type="ARBA" id="ARBA00022729"/>
    </source>
</evidence>
<evidence type="ECO:0000313" key="7">
    <source>
        <dbReference type="EMBL" id="MBB6634892.1"/>
    </source>
</evidence>
<feature type="domain" description="Alpha galactosidase C-terminal" evidence="6">
    <location>
        <begin position="351"/>
        <end position="427"/>
    </location>
</feature>
<evidence type="ECO:0000256" key="3">
    <source>
        <dbReference type="ARBA" id="ARBA00022801"/>
    </source>
</evidence>
<keyword evidence="8" id="KW-1185">Reference proteome</keyword>
<dbReference type="SUPFAM" id="SSF51445">
    <property type="entry name" value="(Trans)glycosidases"/>
    <property type="match status" value="1"/>
</dbReference>
<dbReference type="InterPro" id="IPR002241">
    <property type="entry name" value="Glyco_hydro_27"/>
</dbReference>
<dbReference type="Proteomes" id="UP000535838">
    <property type="component" value="Unassembled WGS sequence"/>
</dbReference>
<organism evidence="7 8">
    <name type="scientific">Cohnella thailandensis</name>
    <dbReference type="NCBI Taxonomy" id="557557"/>
    <lineage>
        <taxon>Bacteria</taxon>
        <taxon>Bacillati</taxon>
        <taxon>Bacillota</taxon>
        <taxon>Bacilli</taxon>
        <taxon>Bacillales</taxon>
        <taxon>Paenibacillaceae</taxon>
        <taxon>Cohnella</taxon>
    </lineage>
</organism>
<dbReference type="Gene3D" id="2.60.40.1180">
    <property type="entry name" value="Golgi alpha-mannosidase II"/>
    <property type="match status" value="1"/>
</dbReference>
<dbReference type="InterPro" id="IPR017853">
    <property type="entry name" value="GH"/>
</dbReference>
<sequence>MDHRLAAPTPPLGWNSWDCYGAAVTEAEIRGNAEYMAERLKDYGWEYVVVDIQWYEPGAVSSQYRKFVPLEMDEYSRLLPAVNRFPSAAGGAGFKPLADYVHGLGLKFGIHIMRGIPRQAAHAATAIKGTTATARDIAHPNSICPWNTDMYGVDASAEGAQAYYDSLFELYAEWGVDFVKVDDIAASRLYDTHLPEIGLIRKAIDRCGRPMVLSLSPGPAPVHYAEELAGLANMWRMTDDFWDRWELLLDMFDRCESWQGRARPGNWPDCDMLPLGHIGIRSVDGGGADRWTRFTRDEQRTMMTLWSLFRSPLMFGGELRDNDDWTLSLLTNREVLAMHRDSDGARLVFREGDRVVWTTSVQGGAAYVALFNTGETELEVSVSGSELALGGSASATELWSGEAWGTVEPGGTLAASIPPHGAKLFKLS</sequence>
<dbReference type="GO" id="GO:0005975">
    <property type="term" value="P:carbohydrate metabolic process"/>
    <property type="evidence" value="ECO:0007669"/>
    <property type="project" value="InterPro"/>
</dbReference>
<keyword evidence="4 5" id="KW-0326">Glycosidase</keyword>
<evidence type="ECO:0000256" key="5">
    <source>
        <dbReference type="RuleBase" id="RU361168"/>
    </source>
</evidence>
<dbReference type="RefSeq" id="WP_185120119.1">
    <property type="nucleotide sequence ID" value="NZ_JACJVQ010000008.1"/>
</dbReference>
<dbReference type="CDD" id="cd14792">
    <property type="entry name" value="GH27"/>
    <property type="match status" value="1"/>
</dbReference>
<dbReference type="PRINTS" id="PR00740">
    <property type="entry name" value="GLHYDRLASE27"/>
</dbReference>
<dbReference type="InterPro" id="IPR013780">
    <property type="entry name" value="Glyco_hydro_b"/>
</dbReference>
<dbReference type="PANTHER" id="PTHR11452:SF42">
    <property type="entry name" value="ALPHA-GALACTOSIDASE"/>
    <property type="match status" value="1"/>
</dbReference>
<dbReference type="EC" id="3.2.1.22" evidence="5"/>
<dbReference type="EMBL" id="JACJVQ010000008">
    <property type="protein sequence ID" value="MBB6634892.1"/>
    <property type="molecule type" value="Genomic_DNA"/>
</dbReference>
<evidence type="ECO:0000256" key="4">
    <source>
        <dbReference type="ARBA" id="ARBA00023295"/>
    </source>
</evidence>
<accession>A0A841SUF5</accession>
<dbReference type="InterPro" id="IPR013785">
    <property type="entry name" value="Aldolase_TIM"/>
</dbReference>
<keyword evidence="2" id="KW-0732">Signal</keyword>
<dbReference type="AlphaFoldDB" id="A0A841SUF5"/>
<comment type="similarity">
    <text evidence="1 5">Belongs to the glycosyl hydrolase 27 family.</text>
</comment>